<dbReference type="SUPFAM" id="SSF52833">
    <property type="entry name" value="Thioredoxin-like"/>
    <property type="match status" value="1"/>
</dbReference>
<evidence type="ECO:0000259" key="3">
    <source>
        <dbReference type="PROSITE" id="PS50405"/>
    </source>
</evidence>
<dbReference type="PROSITE" id="PS50404">
    <property type="entry name" value="GST_NTER"/>
    <property type="match status" value="1"/>
</dbReference>
<feature type="domain" description="GST N-terminal" evidence="2">
    <location>
        <begin position="42"/>
        <end position="131"/>
    </location>
</feature>
<proteinExistence type="predicted"/>
<dbReference type="Gene3D" id="1.20.1050.10">
    <property type="match status" value="1"/>
</dbReference>
<keyword evidence="5" id="KW-1185">Reference proteome</keyword>
<dbReference type="InterPro" id="IPR036282">
    <property type="entry name" value="Glutathione-S-Trfase_C_sf"/>
</dbReference>
<keyword evidence="1" id="KW-0812">Transmembrane</keyword>
<dbReference type="InterPro" id="IPR010987">
    <property type="entry name" value="Glutathione-S-Trfase_C-like"/>
</dbReference>
<evidence type="ECO:0000313" key="5">
    <source>
        <dbReference type="Proteomes" id="UP000751190"/>
    </source>
</evidence>
<evidence type="ECO:0000256" key="1">
    <source>
        <dbReference type="SAM" id="Phobius"/>
    </source>
</evidence>
<dbReference type="InterPro" id="IPR050213">
    <property type="entry name" value="GST_superfamily"/>
</dbReference>
<dbReference type="EMBL" id="JAGTXO010000011">
    <property type="protein sequence ID" value="KAG8465238.1"/>
    <property type="molecule type" value="Genomic_DNA"/>
</dbReference>
<dbReference type="InterPro" id="IPR004046">
    <property type="entry name" value="GST_C"/>
</dbReference>
<dbReference type="AlphaFoldDB" id="A0A8J5XIQ3"/>
<dbReference type="PANTHER" id="PTHR11571">
    <property type="entry name" value="GLUTATHIONE S-TRANSFERASE"/>
    <property type="match status" value="1"/>
</dbReference>
<evidence type="ECO:0000259" key="2">
    <source>
        <dbReference type="PROSITE" id="PS50404"/>
    </source>
</evidence>
<dbReference type="InterPro" id="IPR040079">
    <property type="entry name" value="Glutathione_S-Trfase"/>
</dbReference>
<dbReference type="OMA" id="AYLNIDY"/>
<dbReference type="Proteomes" id="UP000751190">
    <property type="component" value="Unassembled WGS sequence"/>
</dbReference>
<dbReference type="Pfam" id="PF14497">
    <property type="entry name" value="GST_C_3"/>
    <property type="match status" value="1"/>
</dbReference>
<dbReference type="GO" id="GO:0006749">
    <property type="term" value="P:glutathione metabolic process"/>
    <property type="evidence" value="ECO:0007669"/>
    <property type="project" value="TreeGrafter"/>
</dbReference>
<dbReference type="InterPro" id="IPR036249">
    <property type="entry name" value="Thioredoxin-like_sf"/>
</dbReference>
<comment type="caution">
    <text evidence="4">The sequence shown here is derived from an EMBL/GenBank/DDBJ whole genome shotgun (WGS) entry which is preliminary data.</text>
</comment>
<dbReference type="GO" id="GO:0004364">
    <property type="term" value="F:glutathione transferase activity"/>
    <property type="evidence" value="ECO:0007669"/>
    <property type="project" value="TreeGrafter"/>
</dbReference>
<dbReference type="OrthoDB" id="414243at2759"/>
<sequence length="290" mass="31226">MSSPTLLGDLAAIGVSPLHLGIAIAVLAVTLALYGRAPKPCGTARLTYFEGHGRAEEVRLMLAACGVPWLDEVHGDEAGARFVTTQAQMRKMMAAGVLAMDQLPLLEIDGLHLVQHAAILRYLARRHNMYGSTLAEAAKIDILSDSMGDWAPITALMQARDASAAHAKYLARFTRALTSNADGDFLAGRSLSFADVQLFHALEQLANAGVVDLPGKWPALDAYRRRIRALGPIAAYVESGRQTPFPGAGGRDAFFQTVRATLPWVFGKAELPPLLSARWHFSKLGTSLSR</sequence>
<keyword evidence="1" id="KW-1133">Transmembrane helix</keyword>
<name>A0A8J5XIQ3_DIALT</name>
<dbReference type="SUPFAM" id="SSF47616">
    <property type="entry name" value="GST C-terminal domain-like"/>
    <property type="match status" value="1"/>
</dbReference>
<gene>
    <name evidence="4" type="ORF">KFE25_012601</name>
</gene>
<dbReference type="SFLD" id="SFLDS00019">
    <property type="entry name" value="Glutathione_Transferase_(cytos"/>
    <property type="match status" value="1"/>
</dbReference>
<dbReference type="PROSITE" id="PS50405">
    <property type="entry name" value="GST_CTER"/>
    <property type="match status" value="1"/>
</dbReference>
<evidence type="ECO:0000313" key="4">
    <source>
        <dbReference type="EMBL" id="KAG8465238.1"/>
    </source>
</evidence>
<evidence type="ECO:0008006" key="6">
    <source>
        <dbReference type="Google" id="ProtNLM"/>
    </source>
</evidence>
<dbReference type="InterPro" id="IPR004045">
    <property type="entry name" value="Glutathione_S-Trfase_N"/>
</dbReference>
<dbReference type="Gene3D" id="3.40.30.10">
    <property type="entry name" value="Glutaredoxin"/>
    <property type="match status" value="1"/>
</dbReference>
<protein>
    <recommendedName>
        <fullName evidence="6">Glutathione transferase</fullName>
    </recommendedName>
</protein>
<feature type="domain" description="GST C-terminal" evidence="3">
    <location>
        <begin position="112"/>
        <end position="245"/>
    </location>
</feature>
<organism evidence="4 5">
    <name type="scientific">Diacronema lutheri</name>
    <name type="common">Unicellular marine alga</name>
    <name type="synonym">Monochrysis lutheri</name>
    <dbReference type="NCBI Taxonomy" id="2081491"/>
    <lineage>
        <taxon>Eukaryota</taxon>
        <taxon>Haptista</taxon>
        <taxon>Haptophyta</taxon>
        <taxon>Pavlovophyceae</taxon>
        <taxon>Pavlovales</taxon>
        <taxon>Pavlovaceae</taxon>
        <taxon>Diacronema</taxon>
    </lineage>
</organism>
<reference evidence="4" key="1">
    <citation type="submission" date="2021-05" db="EMBL/GenBank/DDBJ databases">
        <title>The genome of the haptophyte Pavlova lutheri (Diacronema luteri, Pavlovales) - a model for lipid biosynthesis in eukaryotic algae.</title>
        <authorList>
            <person name="Hulatt C.J."/>
            <person name="Posewitz M.C."/>
        </authorList>
    </citation>
    <scope>NUCLEOTIDE SEQUENCE</scope>
    <source>
        <strain evidence="4">NIVA-4/92</strain>
    </source>
</reference>
<dbReference type="CDD" id="cd03192">
    <property type="entry name" value="GST_C_Sigma_like"/>
    <property type="match status" value="1"/>
</dbReference>
<keyword evidence="1" id="KW-0472">Membrane</keyword>
<accession>A0A8J5XIQ3</accession>
<dbReference type="PANTHER" id="PTHR11571:SF230">
    <property type="entry name" value="GLUTATHIONE TRANSFERASE"/>
    <property type="match status" value="1"/>
</dbReference>
<feature type="transmembrane region" description="Helical" evidence="1">
    <location>
        <begin position="12"/>
        <end position="35"/>
    </location>
</feature>